<evidence type="ECO:0000256" key="4">
    <source>
        <dbReference type="ARBA" id="ARBA00023163"/>
    </source>
</evidence>
<reference evidence="6 7" key="1">
    <citation type="submission" date="2016-10" db="EMBL/GenBank/DDBJ databases">
        <authorList>
            <person name="de Groot N.N."/>
        </authorList>
    </citation>
    <scope>NUCLEOTIDE SEQUENCE [LARGE SCALE GENOMIC DNA]</scope>
    <source>
        <strain evidence="6 7">DSM 19886</strain>
    </source>
</reference>
<dbReference type="InterPro" id="IPR014284">
    <property type="entry name" value="RNA_pol_sigma-70_dom"/>
</dbReference>
<dbReference type="InterPro" id="IPR013325">
    <property type="entry name" value="RNA_pol_sigma_r2"/>
</dbReference>
<dbReference type="Gene3D" id="1.10.1740.10">
    <property type="match status" value="1"/>
</dbReference>
<keyword evidence="7" id="KW-1185">Reference proteome</keyword>
<dbReference type="Gene3D" id="1.10.10.10">
    <property type="entry name" value="Winged helix-like DNA-binding domain superfamily/Winged helix DNA-binding domain"/>
    <property type="match status" value="1"/>
</dbReference>
<dbReference type="GO" id="GO:0003677">
    <property type="term" value="F:DNA binding"/>
    <property type="evidence" value="ECO:0007669"/>
    <property type="project" value="InterPro"/>
</dbReference>
<dbReference type="InterPro" id="IPR039425">
    <property type="entry name" value="RNA_pol_sigma-70-like"/>
</dbReference>
<dbReference type="AlphaFoldDB" id="A0A1G9NSG8"/>
<dbReference type="InterPro" id="IPR013324">
    <property type="entry name" value="RNA_pol_sigma_r3/r4-like"/>
</dbReference>
<dbReference type="InterPro" id="IPR013249">
    <property type="entry name" value="RNA_pol_sigma70_r4_t2"/>
</dbReference>
<dbReference type="GO" id="GO:0006352">
    <property type="term" value="P:DNA-templated transcription initiation"/>
    <property type="evidence" value="ECO:0007669"/>
    <property type="project" value="InterPro"/>
</dbReference>
<keyword evidence="4" id="KW-0804">Transcription</keyword>
<proteinExistence type="inferred from homology"/>
<evidence type="ECO:0000256" key="2">
    <source>
        <dbReference type="ARBA" id="ARBA00023015"/>
    </source>
</evidence>
<dbReference type="GO" id="GO:0016987">
    <property type="term" value="F:sigma factor activity"/>
    <property type="evidence" value="ECO:0007669"/>
    <property type="project" value="UniProtKB-KW"/>
</dbReference>
<dbReference type="EMBL" id="FNGV01000003">
    <property type="protein sequence ID" value="SDL89329.1"/>
    <property type="molecule type" value="Genomic_DNA"/>
</dbReference>
<dbReference type="InterPro" id="IPR036388">
    <property type="entry name" value="WH-like_DNA-bd_sf"/>
</dbReference>
<evidence type="ECO:0000256" key="3">
    <source>
        <dbReference type="ARBA" id="ARBA00023082"/>
    </source>
</evidence>
<dbReference type="SUPFAM" id="SSF88659">
    <property type="entry name" value="Sigma3 and sigma4 domains of RNA polymerase sigma factors"/>
    <property type="match status" value="1"/>
</dbReference>
<dbReference type="PANTHER" id="PTHR43133:SF46">
    <property type="entry name" value="RNA POLYMERASE SIGMA-70 FACTOR ECF SUBFAMILY"/>
    <property type="match status" value="1"/>
</dbReference>
<dbReference type="NCBIfam" id="TIGR02937">
    <property type="entry name" value="sigma70-ECF"/>
    <property type="match status" value="1"/>
</dbReference>
<comment type="similarity">
    <text evidence="1">Belongs to the sigma-70 factor family. ECF subfamily.</text>
</comment>
<dbReference type="PANTHER" id="PTHR43133">
    <property type="entry name" value="RNA POLYMERASE ECF-TYPE SIGMA FACTO"/>
    <property type="match status" value="1"/>
</dbReference>
<organism evidence="6 7">
    <name type="scientific">Kriegella aquimaris</name>
    <dbReference type="NCBI Taxonomy" id="192904"/>
    <lineage>
        <taxon>Bacteria</taxon>
        <taxon>Pseudomonadati</taxon>
        <taxon>Bacteroidota</taxon>
        <taxon>Flavobacteriia</taxon>
        <taxon>Flavobacteriales</taxon>
        <taxon>Flavobacteriaceae</taxon>
        <taxon>Kriegella</taxon>
    </lineage>
</organism>
<feature type="domain" description="RNA polymerase sigma factor 70 region 4 type 2" evidence="5">
    <location>
        <begin position="136"/>
        <end position="188"/>
    </location>
</feature>
<dbReference type="CDD" id="cd06171">
    <property type="entry name" value="Sigma70_r4"/>
    <property type="match status" value="1"/>
</dbReference>
<keyword evidence="3" id="KW-0731">Sigma factor</keyword>
<dbReference type="RefSeq" id="WP_089887841.1">
    <property type="nucleotide sequence ID" value="NZ_FNGV01000003.1"/>
</dbReference>
<evidence type="ECO:0000256" key="1">
    <source>
        <dbReference type="ARBA" id="ARBA00010641"/>
    </source>
</evidence>
<dbReference type="Pfam" id="PF08281">
    <property type="entry name" value="Sigma70_r4_2"/>
    <property type="match status" value="1"/>
</dbReference>
<sequence length="205" mass="24014">MKTSDSRSELSQKAEAAIWKKVKKGDTDALGVLYDQFVDTLFSYGMQQSNHKDHVMDCIHDLFVDLYKYRNNLAQTDNVKFYLLRSLKRKINKKYQRKIIPIQEEAYLDGVEEHRNFVPSHEDDLIHAERANEKSEKLVDALSTLSKKQKKGLFLRFNQDRPYEEIAEIMNVSVATARTIIYRAIKSLRKYPLSLLFLFSILFSL</sequence>
<accession>A0A1G9NSG8</accession>
<evidence type="ECO:0000259" key="5">
    <source>
        <dbReference type="Pfam" id="PF08281"/>
    </source>
</evidence>
<dbReference type="OrthoDB" id="9150024at2"/>
<dbReference type="SUPFAM" id="SSF88946">
    <property type="entry name" value="Sigma2 domain of RNA polymerase sigma factors"/>
    <property type="match status" value="1"/>
</dbReference>
<gene>
    <name evidence="6" type="ORF">SAMN04488514_103304</name>
</gene>
<dbReference type="STRING" id="192904.SAMN04488514_103304"/>
<protein>
    <submittedName>
        <fullName evidence="6">RNA polymerase sigma-70 factor, ECF subfamily</fullName>
    </submittedName>
</protein>
<evidence type="ECO:0000313" key="7">
    <source>
        <dbReference type="Proteomes" id="UP000199440"/>
    </source>
</evidence>
<evidence type="ECO:0000313" key="6">
    <source>
        <dbReference type="EMBL" id="SDL89329.1"/>
    </source>
</evidence>
<keyword evidence="2" id="KW-0805">Transcription regulation</keyword>
<dbReference type="Proteomes" id="UP000199440">
    <property type="component" value="Unassembled WGS sequence"/>
</dbReference>
<name>A0A1G9NSG8_9FLAO</name>